<organism evidence="2 3">
    <name type="scientific">Vanilla planifolia</name>
    <name type="common">Vanilla</name>
    <dbReference type="NCBI Taxonomy" id="51239"/>
    <lineage>
        <taxon>Eukaryota</taxon>
        <taxon>Viridiplantae</taxon>
        <taxon>Streptophyta</taxon>
        <taxon>Embryophyta</taxon>
        <taxon>Tracheophyta</taxon>
        <taxon>Spermatophyta</taxon>
        <taxon>Magnoliopsida</taxon>
        <taxon>Liliopsida</taxon>
        <taxon>Asparagales</taxon>
        <taxon>Orchidaceae</taxon>
        <taxon>Vanilloideae</taxon>
        <taxon>Vanilleae</taxon>
        <taxon>Vanilla</taxon>
    </lineage>
</organism>
<accession>A0A835PAY8</accession>
<keyword evidence="1" id="KW-0472">Membrane</keyword>
<keyword evidence="1" id="KW-1133">Transmembrane helix</keyword>
<gene>
    <name evidence="2" type="ORF">HPP92_027527</name>
</gene>
<protein>
    <submittedName>
        <fullName evidence="2">Uncharacterized protein</fullName>
    </submittedName>
</protein>
<dbReference type="Proteomes" id="UP000636800">
    <property type="component" value="Unassembled WGS sequence"/>
</dbReference>
<evidence type="ECO:0000256" key="1">
    <source>
        <dbReference type="SAM" id="Phobius"/>
    </source>
</evidence>
<evidence type="ECO:0000313" key="3">
    <source>
        <dbReference type="Proteomes" id="UP000636800"/>
    </source>
</evidence>
<feature type="transmembrane region" description="Helical" evidence="1">
    <location>
        <begin position="50"/>
        <end position="69"/>
    </location>
</feature>
<dbReference type="OrthoDB" id="206201at2759"/>
<dbReference type="AlphaFoldDB" id="A0A835PAY8"/>
<keyword evidence="1" id="KW-0812">Transmembrane</keyword>
<comment type="caution">
    <text evidence="2">The sequence shown here is derived from an EMBL/GenBank/DDBJ whole genome shotgun (WGS) entry which is preliminary data.</text>
</comment>
<sequence>MSGKEKNPSYSKILEGNNQASKPKAIPAILLQGNISSLARPTTLPTSKDIIVDALSFFNGFLCYNLYLVTSITLLSSSSVGNNCMKHRILPQFNPKFPTQQIPSLNRTRGQFQVCRIRTGPQFWSRCWRTGKGNGDGGDHGNNWTTSILLFVLWVGLLFYVFRMALTRLRSQRYRGEWEEHGKAWMSELEWKTRALEALCSMVKLSLLLPLFKINGTREDDNVQGNQKKWDVGTRNYINRGGIDSVNGDYKGEGMALSVPNESEDNGDEVDVQCHSTCDSSRTPGHRAWVAACGTAVFGTLCCTWRSLGTYEECAKLVHKSSIVTNWCSVRVLVLMAFAGLRTLTLKDYSHGIADSSLYVALLTPDLRCASPGRGELGPTDVPNRSLLLIFVLMVETDMAKTLHVLSGKEILKHIQQLSVVFSEYTALLQHLELFSWFLRFSWSLPSACPKQAAP</sequence>
<reference evidence="2 3" key="1">
    <citation type="journal article" date="2020" name="Nat. Food">
        <title>A phased Vanilla planifolia genome enables genetic improvement of flavour and production.</title>
        <authorList>
            <person name="Hasing T."/>
            <person name="Tang H."/>
            <person name="Brym M."/>
            <person name="Khazi F."/>
            <person name="Huang T."/>
            <person name="Chambers A.H."/>
        </authorList>
    </citation>
    <scope>NUCLEOTIDE SEQUENCE [LARGE SCALE GENOMIC DNA]</scope>
    <source>
        <tissue evidence="2">Leaf</tissue>
    </source>
</reference>
<name>A0A835PAY8_VANPL</name>
<evidence type="ECO:0000313" key="2">
    <source>
        <dbReference type="EMBL" id="KAG0449085.1"/>
    </source>
</evidence>
<keyword evidence="3" id="KW-1185">Reference proteome</keyword>
<dbReference type="EMBL" id="JADCNL010000219">
    <property type="protein sequence ID" value="KAG0449085.1"/>
    <property type="molecule type" value="Genomic_DNA"/>
</dbReference>
<proteinExistence type="predicted"/>
<feature type="transmembrane region" description="Helical" evidence="1">
    <location>
        <begin position="144"/>
        <end position="166"/>
    </location>
</feature>